<protein>
    <submittedName>
        <fullName evidence="1">Uncharacterized protein</fullName>
    </submittedName>
</protein>
<proteinExistence type="predicted"/>
<accession>A0A261WKX9</accession>
<gene>
    <name evidence="1" type="ORF">CFN58_10360</name>
</gene>
<comment type="caution">
    <text evidence="1">The sequence shown here is derived from an EMBL/GenBank/DDBJ whole genome shotgun (WGS) entry which is preliminary data.</text>
</comment>
<dbReference type="Proteomes" id="UP000217163">
    <property type="component" value="Unassembled WGS sequence"/>
</dbReference>
<dbReference type="EMBL" id="NKQU01000482">
    <property type="protein sequence ID" value="OZI86640.1"/>
    <property type="molecule type" value="Genomic_DNA"/>
</dbReference>
<feature type="non-terminal residue" evidence="1">
    <location>
        <position position="71"/>
    </location>
</feature>
<evidence type="ECO:0000313" key="2">
    <source>
        <dbReference type="Proteomes" id="UP000217163"/>
    </source>
</evidence>
<dbReference type="AlphaFoldDB" id="A0A261WKX9"/>
<sequence length="71" mass="7793">MVTQKDRQTHLIIIPIKRRMSARFLGGLFHGGCSRHPQCSAKRAALRIAGSHRLWLCGARSGACVACARHA</sequence>
<name>A0A261WKX9_9PSED</name>
<reference evidence="2" key="1">
    <citation type="journal article" date="2016" name="Sci. Rep.">
        <title>Genome analysis of the kiwifruit canker pathogen Pseudomonas syringae pv. actinidiae biovar 5.</title>
        <authorList>
            <person name="Fujikawa T."/>
            <person name="Sawada H."/>
        </authorList>
    </citation>
    <scope>NUCLEOTIDE SEQUENCE [LARGE SCALE GENOMIC DNA]</scope>
    <source>
        <strain evidence="2">MAFF 212061</strain>
    </source>
</reference>
<organism evidence="1 2">
    <name type="scientific">Pseudomonas avellanae</name>
    <dbReference type="NCBI Taxonomy" id="46257"/>
    <lineage>
        <taxon>Bacteria</taxon>
        <taxon>Pseudomonadati</taxon>
        <taxon>Pseudomonadota</taxon>
        <taxon>Gammaproteobacteria</taxon>
        <taxon>Pseudomonadales</taxon>
        <taxon>Pseudomonadaceae</taxon>
        <taxon>Pseudomonas</taxon>
    </lineage>
</organism>
<evidence type="ECO:0000313" key="1">
    <source>
        <dbReference type="EMBL" id="OZI86640.1"/>
    </source>
</evidence>